<dbReference type="CDD" id="cd13156">
    <property type="entry name" value="KOW_RPL6"/>
    <property type="match status" value="1"/>
</dbReference>
<proteinExistence type="inferred from homology"/>
<dbReference type="GO" id="GO:0022625">
    <property type="term" value="C:cytosolic large ribosomal subunit"/>
    <property type="evidence" value="ECO:0007669"/>
    <property type="project" value="TreeGrafter"/>
</dbReference>
<dbReference type="GO" id="GO:0003735">
    <property type="term" value="F:structural constituent of ribosome"/>
    <property type="evidence" value="ECO:0007669"/>
    <property type="project" value="InterPro"/>
</dbReference>
<dbReference type="GO" id="GO:0002181">
    <property type="term" value="P:cytoplasmic translation"/>
    <property type="evidence" value="ECO:0007669"/>
    <property type="project" value="TreeGrafter"/>
</dbReference>
<evidence type="ECO:0000256" key="1">
    <source>
        <dbReference type="ARBA" id="ARBA00010592"/>
    </source>
</evidence>
<dbReference type="InterPro" id="IPR014722">
    <property type="entry name" value="Rib_uL2_dom2"/>
</dbReference>
<name>X5F4N3_9BILA</name>
<dbReference type="InterPro" id="IPR005568">
    <property type="entry name" value="Ribosomal_uL6_N"/>
</dbReference>
<comment type="function">
    <text evidence="4">Component of the large ribosomal subunit. The ribosome is a large ribonucleoprotein complex responsible for the synthesis of proteins in the cell.</text>
</comment>
<keyword evidence="2 9" id="KW-0689">Ribosomal protein</keyword>
<dbReference type="FunFam" id="2.30.30.30:FF:000014">
    <property type="entry name" value="60S ribosomal protein L6"/>
    <property type="match status" value="1"/>
</dbReference>
<keyword evidence="3" id="KW-0687">Ribonucleoprotein</keyword>
<gene>
    <name evidence="9" type="primary">rpl-6</name>
</gene>
<dbReference type="GO" id="GO:0003723">
    <property type="term" value="F:RNA binding"/>
    <property type="evidence" value="ECO:0007669"/>
    <property type="project" value="TreeGrafter"/>
</dbReference>
<protein>
    <recommendedName>
        <fullName evidence="5">Large ribosomal subunit protein eL6</fullName>
    </recommendedName>
    <alternativeName>
        <fullName evidence="6">60S ribosomal protein L6</fullName>
    </alternativeName>
</protein>
<organism evidence="9">
    <name type="scientific">Levipalatum texanum</name>
    <dbReference type="NCBI Taxonomy" id="1486449"/>
    <lineage>
        <taxon>Eukaryota</taxon>
        <taxon>Metazoa</taxon>
        <taxon>Ecdysozoa</taxon>
        <taxon>Nematoda</taxon>
        <taxon>Chromadorea</taxon>
        <taxon>Rhabditida</taxon>
        <taxon>Rhabditina</taxon>
        <taxon>Diplogasteromorpha</taxon>
        <taxon>Diplogasteroidea</taxon>
        <taxon>Diplogasteridae</taxon>
        <taxon>Levipalatum</taxon>
    </lineage>
</organism>
<evidence type="ECO:0000256" key="5">
    <source>
        <dbReference type="ARBA" id="ARBA00035233"/>
    </source>
</evidence>
<evidence type="ECO:0000256" key="4">
    <source>
        <dbReference type="ARBA" id="ARBA00034092"/>
    </source>
</evidence>
<comment type="similarity">
    <text evidence="1">Belongs to the eukaryotic ribosomal protein eL6 family.</text>
</comment>
<dbReference type="SUPFAM" id="SSF50104">
    <property type="entry name" value="Translation proteins SH3-like domain"/>
    <property type="match status" value="1"/>
</dbReference>
<evidence type="ECO:0000256" key="7">
    <source>
        <dbReference type="ARBA" id="ARBA00046388"/>
    </source>
</evidence>
<dbReference type="Gene3D" id="2.30.30.30">
    <property type="match status" value="1"/>
</dbReference>
<dbReference type="AlphaFoldDB" id="X5F4N3"/>
<feature type="domain" description="Large ribosomal subunit protein uL6 N-terminal" evidence="8">
    <location>
        <begin position="4"/>
        <end position="56"/>
    </location>
</feature>
<evidence type="ECO:0000313" key="9">
    <source>
        <dbReference type="EMBL" id="AHW80354.1"/>
    </source>
</evidence>
<accession>X5F4N3</accession>
<comment type="subunit">
    <text evidence="7">Component of the large ribosomal subunit. May bind IPO9 with low affinity.</text>
</comment>
<sequence length="253" mass="28160">MAGAKKGTPRFRRNYELAPGVMRFSAARMFHKRGVALKKNTKGVKAPAAKPERYIVKKIGGAKNGGERKVLINKGPKLMSADRALDAPAKVARKAKIAKLRKTITPGTVLIILAGRHKGKRVVFLKQMEKTGLLLVTGPHKLNNVPLRRISQAFVIATSARIDVSSVKIPETLSDAFFKRTSEKKPKKGEKADIFASGVESYKVSEERKAQQKLVDKAVLDAIKKNKDGQFLRGYFSTRFGLRHKQYPHKMLF</sequence>
<dbReference type="EMBL" id="KJ395554">
    <property type="protein sequence ID" value="AHW80354.1"/>
    <property type="molecule type" value="Genomic_DNA"/>
</dbReference>
<reference evidence="9" key="1">
    <citation type="submission" date="2014-01" db="EMBL/GenBank/DDBJ databases">
        <title>Levipalatum texanum n. gen., n. sp. (Nematoda: Diplogastridae), an androdioecious species from the southeastern United States.</title>
        <authorList>
            <person name="Ragsdale E.J."/>
            <person name="Kanzaki N."/>
            <person name="Sommer R.J."/>
        </authorList>
    </citation>
    <scope>NUCLEOTIDE SEQUENCE</scope>
    <source>
        <strain evidence="9">RS5280</strain>
    </source>
</reference>
<evidence type="ECO:0000256" key="6">
    <source>
        <dbReference type="ARBA" id="ARBA00035351"/>
    </source>
</evidence>
<dbReference type="Pfam" id="PF03868">
    <property type="entry name" value="Ribosomal_L6e_N"/>
    <property type="match status" value="1"/>
</dbReference>
<dbReference type="InterPro" id="IPR000915">
    <property type="entry name" value="60S_ribosomal_eL6"/>
</dbReference>
<dbReference type="Pfam" id="PF01159">
    <property type="entry name" value="Ribosomal_L6e"/>
    <property type="match status" value="1"/>
</dbReference>
<dbReference type="InterPro" id="IPR008991">
    <property type="entry name" value="Translation_prot_SH3-like_sf"/>
</dbReference>
<dbReference type="PANTHER" id="PTHR10715">
    <property type="entry name" value="60S RIBOSOMAL PROTEIN L6"/>
    <property type="match status" value="1"/>
</dbReference>
<dbReference type="GO" id="GO:0000027">
    <property type="term" value="P:ribosomal large subunit assembly"/>
    <property type="evidence" value="ECO:0007669"/>
    <property type="project" value="TreeGrafter"/>
</dbReference>
<evidence type="ECO:0000259" key="8">
    <source>
        <dbReference type="Pfam" id="PF03868"/>
    </source>
</evidence>
<dbReference type="InterPro" id="IPR041997">
    <property type="entry name" value="Ribosomal_eL6_KOW"/>
</dbReference>
<evidence type="ECO:0000256" key="2">
    <source>
        <dbReference type="ARBA" id="ARBA00022980"/>
    </source>
</evidence>
<evidence type="ECO:0000256" key="3">
    <source>
        <dbReference type="ARBA" id="ARBA00023274"/>
    </source>
</evidence>
<dbReference type="PANTHER" id="PTHR10715:SF0">
    <property type="entry name" value="LARGE RIBOSOMAL SUBUNIT PROTEIN EL6"/>
    <property type="match status" value="1"/>
</dbReference>